<evidence type="ECO:0000313" key="2">
    <source>
        <dbReference type="EMBL" id="MDP9651300.1"/>
    </source>
</evidence>
<accession>A0AB73IMS8</accession>
<dbReference type="AlphaFoldDB" id="A0AB73IMS8"/>
<evidence type="ECO:0000256" key="1">
    <source>
        <dbReference type="SAM" id="MobiDB-lite"/>
    </source>
</evidence>
<organism evidence="2 3">
    <name type="scientific">Paraburkholderia caledonica</name>
    <dbReference type="NCBI Taxonomy" id="134536"/>
    <lineage>
        <taxon>Bacteria</taxon>
        <taxon>Pseudomonadati</taxon>
        <taxon>Pseudomonadota</taxon>
        <taxon>Betaproteobacteria</taxon>
        <taxon>Burkholderiales</taxon>
        <taxon>Burkholderiaceae</taxon>
        <taxon>Paraburkholderia</taxon>
    </lineage>
</organism>
<feature type="region of interest" description="Disordered" evidence="1">
    <location>
        <begin position="19"/>
        <end position="42"/>
    </location>
</feature>
<protein>
    <submittedName>
        <fullName evidence="2">Uncharacterized protein</fullName>
    </submittedName>
</protein>
<dbReference type="EMBL" id="JAURTK010000018">
    <property type="protein sequence ID" value="MDP9651300.1"/>
    <property type="molecule type" value="Genomic_DNA"/>
</dbReference>
<proteinExistence type="predicted"/>
<comment type="caution">
    <text evidence="2">The sequence shown here is derived from an EMBL/GenBank/DDBJ whole genome shotgun (WGS) entry which is preliminary data.</text>
</comment>
<reference evidence="2" key="1">
    <citation type="submission" date="2023-07" db="EMBL/GenBank/DDBJ databases">
        <title>Sorghum-associated microbial communities from plants grown in Nebraska, USA.</title>
        <authorList>
            <person name="Schachtman D."/>
        </authorList>
    </citation>
    <scope>NUCLEOTIDE SEQUENCE</scope>
    <source>
        <strain evidence="2">DS1061</strain>
    </source>
</reference>
<sequence length="42" mass="4462">MSCGNDSSNASIMVTLQKTRDASPVLFAPEAPPGRRLQSLSK</sequence>
<gene>
    <name evidence="2" type="ORF">J2793_006775</name>
</gene>
<evidence type="ECO:0000313" key="3">
    <source>
        <dbReference type="Proteomes" id="UP001229486"/>
    </source>
</evidence>
<name>A0AB73IMS8_9BURK</name>
<dbReference type="Proteomes" id="UP001229486">
    <property type="component" value="Unassembled WGS sequence"/>
</dbReference>